<evidence type="ECO:0000256" key="2">
    <source>
        <dbReference type="ARBA" id="ARBA00023002"/>
    </source>
</evidence>
<evidence type="ECO:0000313" key="5">
    <source>
        <dbReference type="EMBL" id="EGG04534.1"/>
    </source>
</evidence>
<dbReference type="AlphaFoldDB" id="F4RSW3"/>
<accession>F4RSW3</accession>
<dbReference type="Proteomes" id="UP000001072">
    <property type="component" value="Unassembled WGS sequence"/>
</dbReference>
<feature type="domain" description="Phosphoadenosine phosphosulphate reductase" evidence="4">
    <location>
        <begin position="54"/>
        <end position="227"/>
    </location>
</feature>
<dbReference type="RefSeq" id="XP_007412325.1">
    <property type="nucleotide sequence ID" value="XM_007412263.1"/>
</dbReference>
<dbReference type="InterPro" id="IPR002500">
    <property type="entry name" value="PAPS_reduct_dom"/>
</dbReference>
<evidence type="ECO:0000313" key="6">
    <source>
        <dbReference type="Proteomes" id="UP000001072"/>
    </source>
</evidence>
<dbReference type="EMBL" id="GL883118">
    <property type="protein sequence ID" value="EGG04534.1"/>
    <property type="molecule type" value="Genomic_DNA"/>
</dbReference>
<dbReference type="Pfam" id="PF01507">
    <property type="entry name" value="PAPS_reduct"/>
    <property type="match status" value="1"/>
</dbReference>
<dbReference type="GO" id="GO:0004604">
    <property type="term" value="F:phosphoadenylyl-sulfate reductase (thioredoxin) activity"/>
    <property type="evidence" value="ECO:0007669"/>
    <property type="project" value="InterPro"/>
</dbReference>
<evidence type="ECO:0000259" key="4">
    <source>
        <dbReference type="Pfam" id="PF01507"/>
    </source>
</evidence>
<dbReference type="eggNOG" id="KOG0189">
    <property type="taxonomic scope" value="Eukaryota"/>
</dbReference>
<feature type="non-terminal residue" evidence="5">
    <location>
        <position position="229"/>
    </location>
</feature>
<dbReference type="PANTHER" id="PTHR46509">
    <property type="entry name" value="PHOSPHOADENOSINE PHOSPHOSULFATE REDUCTASE"/>
    <property type="match status" value="1"/>
</dbReference>
<keyword evidence="6" id="KW-1185">Reference proteome</keyword>
<feature type="non-terminal residue" evidence="5">
    <location>
        <position position="1"/>
    </location>
</feature>
<sequence>QSAHSSRRDSAIHYSPSELQALNGYLKTLEPIEILDWAVDHLPALHLITVFDLSSCAIASLFSKLSKRRNSSRPLVKFLFIDTLHQFPQTTQLAQRLTDHYSLDLQTFYPLGANTVAEFEMLLGPKLWETDSAIYNYITKVEPTRRAFEEVGFQAVVKENIWTTDLQGRNQSRLPILEVDDTGVIKINPLNKWTWEETWSYVKAESVPYNSLLDIGYRQINDFHSTKIP</sequence>
<dbReference type="InterPro" id="IPR014729">
    <property type="entry name" value="Rossmann-like_a/b/a_fold"/>
</dbReference>
<comment type="similarity">
    <text evidence="1">Belongs to the PAPS reductase family. CysH subfamily.</text>
</comment>
<gene>
    <name evidence="5" type="ORF">MELLADRAFT_28037</name>
</gene>
<dbReference type="VEuPathDB" id="FungiDB:MELLADRAFT_28037"/>
<dbReference type="GO" id="GO:0005737">
    <property type="term" value="C:cytoplasm"/>
    <property type="evidence" value="ECO:0007669"/>
    <property type="project" value="TreeGrafter"/>
</dbReference>
<reference evidence="6" key="1">
    <citation type="journal article" date="2011" name="Proc. Natl. Acad. Sci. U.S.A.">
        <title>Obligate biotrophy features unraveled by the genomic analysis of rust fungi.</title>
        <authorList>
            <person name="Duplessis S."/>
            <person name="Cuomo C.A."/>
            <person name="Lin Y.-C."/>
            <person name="Aerts A."/>
            <person name="Tisserant E."/>
            <person name="Veneault-Fourrey C."/>
            <person name="Joly D.L."/>
            <person name="Hacquard S."/>
            <person name="Amselem J."/>
            <person name="Cantarel B.L."/>
            <person name="Chiu R."/>
            <person name="Coutinho P.M."/>
            <person name="Feau N."/>
            <person name="Field M."/>
            <person name="Frey P."/>
            <person name="Gelhaye E."/>
            <person name="Goldberg J."/>
            <person name="Grabherr M.G."/>
            <person name="Kodira C.D."/>
            <person name="Kohler A."/>
            <person name="Kuees U."/>
            <person name="Lindquist E.A."/>
            <person name="Lucas S.M."/>
            <person name="Mago R."/>
            <person name="Mauceli E."/>
            <person name="Morin E."/>
            <person name="Murat C."/>
            <person name="Pangilinan J.L."/>
            <person name="Park R."/>
            <person name="Pearson M."/>
            <person name="Quesneville H."/>
            <person name="Rouhier N."/>
            <person name="Sakthikumar S."/>
            <person name="Salamov A.A."/>
            <person name="Schmutz J."/>
            <person name="Selles B."/>
            <person name="Shapiro H."/>
            <person name="Tanguay P."/>
            <person name="Tuskan G.A."/>
            <person name="Henrissat B."/>
            <person name="Van de Peer Y."/>
            <person name="Rouze P."/>
            <person name="Ellis J.G."/>
            <person name="Dodds P.N."/>
            <person name="Schein J.E."/>
            <person name="Zhong S."/>
            <person name="Hamelin R.C."/>
            <person name="Grigoriev I.V."/>
            <person name="Szabo L.J."/>
            <person name="Martin F."/>
        </authorList>
    </citation>
    <scope>NUCLEOTIDE SEQUENCE [LARGE SCALE GENOMIC DNA]</scope>
    <source>
        <strain evidence="6">98AG31 / pathotype 3-4-7</strain>
    </source>
</reference>
<dbReference type="PIRSF" id="PIRSF000857">
    <property type="entry name" value="PAPS_reductase"/>
    <property type="match status" value="1"/>
</dbReference>
<dbReference type="InParanoid" id="F4RSW3"/>
<organism evidence="6">
    <name type="scientific">Melampsora larici-populina (strain 98AG31 / pathotype 3-4-7)</name>
    <name type="common">Poplar leaf rust fungus</name>
    <dbReference type="NCBI Taxonomy" id="747676"/>
    <lineage>
        <taxon>Eukaryota</taxon>
        <taxon>Fungi</taxon>
        <taxon>Dikarya</taxon>
        <taxon>Basidiomycota</taxon>
        <taxon>Pucciniomycotina</taxon>
        <taxon>Pucciniomycetes</taxon>
        <taxon>Pucciniales</taxon>
        <taxon>Melampsoraceae</taxon>
        <taxon>Melampsora</taxon>
    </lineage>
</organism>
<dbReference type="SUPFAM" id="SSF52402">
    <property type="entry name" value="Adenine nucleotide alpha hydrolases-like"/>
    <property type="match status" value="1"/>
</dbReference>
<dbReference type="STRING" id="747676.F4RSW3"/>
<evidence type="ECO:0000256" key="3">
    <source>
        <dbReference type="ARBA" id="ARBA00024327"/>
    </source>
</evidence>
<evidence type="ECO:0000256" key="1">
    <source>
        <dbReference type="ARBA" id="ARBA00009732"/>
    </source>
</evidence>
<dbReference type="InterPro" id="IPR004511">
    <property type="entry name" value="PAPS/APS_Rdtase"/>
</dbReference>
<name>F4RSW3_MELLP</name>
<dbReference type="KEGG" id="mlr:MELLADRAFT_28037"/>
<dbReference type="OrthoDB" id="7869097at2759"/>
<dbReference type="HOGENOM" id="CLU_044089_0_1_1"/>
<protein>
    <recommendedName>
        <fullName evidence="4">Phosphoadenosine phosphosulphate reductase domain-containing protein</fullName>
    </recommendedName>
</protein>
<comment type="pathway">
    <text evidence="3">Sulfur metabolism; hydrogen sulfide biosynthesis; sulfite from sulfate.</text>
</comment>
<proteinExistence type="inferred from homology"/>
<dbReference type="Gene3D" id="3.40.50.620">
    <property type="entry name" value="HUPs"/>
    <property type="match status" value="1"/>
</dbReference>
<dbReference type="GO" id="GO:0019379">
    <property type="term" value="P:sulfate assimilation, phosphoadenylyl sulfate reduction by phosphoadenylyl-sulfate reductase (thioredoxin)"/>
    <property type="evidence" value="ECO:0007669"/>
    <property type="project" value="InterPro"/>
</dbReference>
<dbReference type="PANTHER" id="PTHR46509:SF1">
    <property type="entry name" value="PHOSPHOADENOSINE PHOSPHOSULFATE REDUCTASE"/>
    <property type="match status" value="1"/>
</dbReference>
<keyword evidence="2" id="KW-0560">Oxidoreductase</keyword>
<dbReference type="GeneID" id="18926999"/>